<organism evidence="1 2">
    <name type="scientific">Anabarilius grahami</name>
    <name type="common">Kanglang fish</name>
    <name type="synonym">Barilius grahami</name>
    <dbReference type="NCBI Taxonomy" id="495550"/>
    <lineage>
        <taxon>Eukaryota</taxon>
        <taxon>Metazoa</taxon>
        <taxon>Chordata</taxon>
        <taxon>Craniata</taxon>
        <taxon>Vertebrata</taxon>
        <taxon>Euteleostomi</taxon>
        <taxon>Actinopterygii</taxon>
        <taxon>Neopterygii</taxon>
        <taxon>Teleostei</taxon>
        <taxon>Ostariophysi</taxon>
        <taxon>Cypriniformes</taxon>
        <taxon>Xenocyprididae</taxon>
        <taxon>Xenocypridinae</taxon>
        <taxon>Xenocypridinae incertae sedis</taxon>
        <taxon>Anabarilius</taxon>
    </lineage>
</organism>
<accession>A0A3N0XGC8</accession>
<dbReference type="OrthoDB" id="8682894at2759"/>
<reference evidence="1 2" key="1">
    <citation type="submission" date="2018-10" db="EMBL/GenBank/DDBJ databases">
        <title>Genome assembly for a Yunnan-Guizhou Plateau 3E fish, Anabarilius grahami (Regan), and its evolutionary and genetic applications.</title>
        <authorList>
            <person name="Jiang W."/>
        </authorList>
    </citation>
    <scope>NUCLEOTIDE SEQUENCE [LARGE SCALE GENOMIC DNA]</scope>
    <source>
        <strain evidence="1">AG-KIZ</strain>
        <tissue evidence="1">Muscle</tissue>
    </source>
</reference>
<dbReference type="AlphaFoldDB" id="A0A3N0XGC8"/>
<proteinExistence type="predicted"/>
<dbReference type="EMBL" id="RJVU01077737">
    <property type="protein sequence ID" value="ROI15871.1"/>
    <property type="molecule type" value="Genomic_DNA"/>
</dbReference>
<dbReference type="Proteomes" id="UP000281406">
    <property type="component" value="Unassembled WGS sequence"/>
</dbReference>
<name>A0A3N0XGC8_ANAGA</name>
<gene>
    <name evidence="1" type="ORF">DPX16_0214</name>
</gene>
<comment type="caution">
    <text evidence="1">The sequence shown here is derived from an EMBL/GenBank/DDBJ whole genome shotgun (WGS) entry which is preliminary data.</text>
</comment>
<sequence>MDFEGALLVEERREDEPILIGAIRKNAEWATTDDIRKLLDVLVPRITRWFWMRPRVSKGPLVQLYGSSAGDSSLFNPGAWIRPRVSKGSPASAAIAYGSAAGSSSRDPGDGLRL</sequence>
<evidence type="ECO:0000313" key="2">
    <source>
        <dbReference type="Proteomes" id="UP000281406"/>
    </source>
</evidence>
<keyword evidence="2" id="KW-1185">Reference proteome</keyword>
<protein>
    <submittedName>
        <fullName evidence="1">Uncharacterized protein</fullName>
    </submittedName>
</protein>
<evidence type="ECO:0000313" key="1">
    <source>
        <dbReference type="EMBL" id="ROI15871.1"/>
    </source>
</evidence>